<comment type="caution">
    <text evidence="6">The sequence shown here is derived from an EMBL/GenBank/DDBJ whole genome shotgun (WGS) entry which is preliminary data.</text>
</comment>
<dbReference type="Proteomes" id="UP000823388">
    <property type="component" value="Chromosome 3K"/>
</dbReference>
<sequence length="77" mass="9030">MTQDNRIFYSLLERSELPMNLETYSKESCEVPGFNGSLMDFIMQETEKAHARAGRYKRHGELLFFSQVVLEPVLPRF</sequence>
<dbReference type="EC" id="5.4.99.5" evidence="3"/>
<keyword evidence="7" id="KW-1185">Reference proteome</keyword>
<proteinExistence type="predicted"/>
<dbReference type="EMBL" id="CM029041">
    <property type="protein sequence ID" value="KAG2630244.1"/>
    <property type="molecule type" value="Genomic_DNA"/>
</dbReference>
<dbReference type="GO" id="GO:0046417">
    <property type="term" value="P:chorismate metabolic process"/>
    <property type="evidence" value="ECO:0007669"/>
    <property type="project" value="InterPro"/>
</dbReference>
<dbReference type="AlphaFoldDB" id="A0A8T0VA99"/>
<dbReference type="InterPro" id="IPR037039">
    <property type="entry name" value="CM_AroQ_sf_eucaryotic"/>
</dbReference>
<dbReference type="PANTHER" id="PTHR21145:SF12">
    <property type="entry name" value="CHORISMATE MUTASE"/>
    <property type="match status" value="1"/>
</dbReference>
<protein>
    <recommendedName>
        <fullName evidence="3">chorismate mutase</fullName>
        <ecNumber evidence="3">5.4.99.5</ecNumber>
    </recommendedName>
</protein>
<keyword evidence="4" id="KW-0963">Cytoplasm</keyword>
<dbReference type="SUPFAM" id="SSF48600">
    <property type="entry name" value="Chorismate mutase II"/>
    <property type="match status" value="1"/>
</dbReference>
<reference evidence="6" key="1">
    <citation type="submission" date="2020-05" db="EMBL/GenBank/DDBJ databases">
        <title>WGS assembly of Panicum virgatum.</title>
        <authorList>
            <person name="Lovell J.T."/>
            <person name="Jenkins J."/>
            <person name="Shu S."/>
            <person name="Juenger T.E."/>
            <person name="Schmutz J."/>
        </authorList>
    </citation>
    <scope>NUCLEOTIDE SEQUENCE</scope>
    <source>
        <strain evidence="6">AP13</strain>
    </source>
</reference>
<comment type="subcellular location">
    <subcellularLocation>
        <location evidence="2">Cytoplasm</location>
    </subcellularLocation>
</comment>
<gene>
    <name evidence="6" type="ORF">PVAP13_3KG503500</name>
</gene>
<evidence type="ECO:0000256" key="4">
    <source>
        <dbReference type="ARBA" id="ARBA00022490"/>
    </source>
</evidence>
<dbReference type="PANTHER" id="PTHR21145">
    <property type="entry name" value="CHORISMATE MUTASE"/>
    <property type="match status" value="1"/>
</dbReference>
<evidence type="ECO:0000256" key="2">
    <source>
        <dbReference type="ARBA" id="ARBA00004496"/>
    </source>
</evidence>
<dbReference type="InterPro" id="IPR036263">
    <property type="entry name" value="Chorismate_II_sf"/>
</dbReference>
<evidence type="ECO:0000256" key="3">
    <source>
        <dbReference type="ARBA" id="ARBA00012404"/>
    </source>
</evidence>
<dbReference type="GO" id="GO:0009073">
    <property type="term" value="P:aromatic amino acid family biosynthetic process"/>
    <property type="evidence" value="ECO:0007669"/>
    <property type="project" value="InterPro"/>
</dbReference>
<evidence type="ECO:0000256" key="1">
    <source>
        <dbReference type="ARBA" id="ARBA00000824"/>
    </source>
</evidence>
<evidence type="ECO:0000313" key="7">
    <source>
        <dbReference type="Proteomes" id="UP000823388"/>
    </source>
</evidence>
<dbReference type="InterPro" id="IPR008238">
    <property type="entry name" value="Chorismate_mutase_AroQ_euk"/>
</dbReference>
<comment type="catalytic activity">
    <reaction evidence="1">
        <text>chorismate = prephenate</text>
        <dbReference type="Rhea" id="RHEA:13897"/>
        <dbReference type="ChEBI" id="CHEBI:29748"/>
        <dbReference type="ChEBI" id="CHEBI:29934"/>
        <dbReference type="EC" id="5.4.99.5"/>
    </reaction>
</comment>
<dbReference type="Gene3D" id="1.10.590.10">
    <property type="entry name" value="Chorismate mutase, AroQ class superfamily, eukaryotic"/>
    <property type="match status" value="1"/>
</dbReference>
<dbReference type="GO" id="GO:0004106">
    <property type="term" value="F:chorismate mutase activity"/>
    <property type="evidence" value="ECO:0007669"/>
    <property type="project" value="UniProtKB-EC"/>
</dbReference>
<name>A0A8T0VA99_PANVG</name>
<dbReference type="GO" id="GO:0005737">
    <property type="term" value="C:cytoplasm"/>
    <property type="evidence" value="ECO:0007669"/>
    <property type="project" value="UniProtKB-SubCell"/>
</dbReference>
<organism evidence="6 7">
    <name type="scientific">Panicum virgatum</name>
    <name type="common">Blackwell switchgrass</name>
    <dbReference type="NCBI Taxonomy" id="38727"/>
    <lineage>
        <taxon>Eukaryota</taxon>
        <taxon>Viridiplantae</taxon>
        <taxon>Streptophyta</taxon>
        <taxon>Embryophyta</taxon>
        <taxon>Tracheophyta</taxon>
        <taxon>Spermatophyta</taxon>
        <taxon>Magnoliopsida</taxon>
        <taxon>Liliopsida</taxon>
        <taxon>Poales</taxon>
        <taxon>Poaceae</taxon>
        <taxon>PACMAD clade</taxon>
        <taxon>Panicoideae</taxon>
        <taxon>Panicodae</taxon>
        <taxon>Paniceae</taxon>
        <taxon>Panicinae</taxon>
        <taxon>Panicum</taxon>
        <taxon>Panicum sect. Hiantes</taxon>
    </lineage>
</organism>
<evidence type="ECO:0000256" key="5">
    <source>
        <dbReference type="ARBA" id="ARBA00023235"/>
    </source>
</evidence>
<keyword evidence="5" id="KW-0413">Isomerase</keyword>
<evidence type="ECO:0000313" key="6">
    <source>
        <dbReference type="EMBL" id="KAG2630244.1"/>
    </source>
</evidence>
<accession>A0A8T0VA99</accession>